<reference evidence="1 2" key="1">
    <citation type="journal article" date="2007" name="Genome Biol.">
        <title>Characterization and modeling of the Haemophilus influenzae core and supragenomes based on the complete genomic sequences of Rd and 12 clinical nontypeable strains.</title>
        <authorList>
            <person name="Hogg J.S."/>
            <person name="Hu F.Z."/>
            <person name="Janto B."/>
            <person name="Boissy R."/>
            <person name="Hayes J."/>
            <person name="Keefe R."/>
            <person name="Post J.C."/>
            <person name="Ehrlich G.D."/>
        </authorList>
    </citation>
    <scope>NUCLEOTIDE SEQUENCE [LARGE SCALE GENOMIC DNA]</scope>
    <source>
        <strain evidence="1 2">22.4-21</strain>
    </source>
</reference>
<sequence length="56" mass="6522">MRVSYDELKNEFKRVLLDRQLTEELAEECATAFTDTTQAGAYSHGINRFPRFYSTT</sequence>
<protein>
    <recommendedName>
        <fullName evidence="3">3-dehydro-L-gulonate 2-dehydrogenase</fullName>
    </recommendedName>
</protein>
<dbReference type="BioCyc" id="HINF375063:G119K-573-MONOMER"/>
<dbReference type="GO" id="GO:0016491">
    <property type="term" value="F:oxidoreductase activity"/>
    <property type="evidence" value="ECO:0007669"/>
    <property type="project" value="InterPro"/>
</dbReference>
<dbReference type="Gene3D" id="1.10.1530.10">
    <property type="match status" value="1"/>
</dbReference>
<dbReference type="InterPro" id="IPR036111">
    <property type="entry name" value="Mal/L-sulfo/L-lacto_DH-like_sf"/>
</dbReference>
<proteinExistence type="predicted"/>
<dbReference type="AlphaFoldDB" id="A4NWR5"/>
<organism evidence="1 2">
    <name type="scientific">Haemophilus influenzae 22.4-21</name>
    <dbReference type="NCBI Taxonomy" id="375063"/>
    <lineage>
        <taxon>Bacteria</taxon>
        <taxon>Pseudomonadati</taxon>
        <taxon>Pseudomonadota</taxon>
        <taxon>Gammaproteobacteria</taxon>
        <taxon>Pasteurellales</taxon>
        <taxon>Pasteurellaceae</taxon>
        <taxon>Haemophilus</taxon>
    </lineage>
</organism>
<name>A4NWR5_HAEIF</name>
<evidence type="ECO:0000313" key="2">
    <source>
        <dbReference type="Proteomes" id="UP000005596"/>
    </source>
</evidence>
<evidence type="ECO:0008006" key="3">
    <source>
        <dbReference type="Google" id="ProtNLM"/>
    </source>
</evidence>
<evidence type="ECO:0000313" key="1">
    <source>
        <dbReference type="EMBL" id="EDK14490.1"/>
    </source>
</evidence>
<dbReference type="SUPFAM" id="SSF89733">
    <property type="entry name" value="L-sulfolactate dehydrogenase-like"/>
    <property type="match status" value="1"/>
</dbReference>
<dbReference type="Proteomes" id="UP000005596">
    <property type="component" value="Unassembled WGS sequence"/>
</dbReference>
<gene>
    <name evidence="1" type="ORF">CGSHiR3021_06530</name>
</gene>
<accession>A4NWR5</accession>
<dbReference type="EMBL" id="AAZJ01000002">
    <property type="protein sequence ID" value="EDK14490.1"/>
    <property type="molecule type" value="Genomic_DNA"/>
</dbReference>
<dbReference type="InterPro" id="IPR043144">
    <property type="entry name" value="Mal/L-sulf/L-lact_DH-like_ah"/>
</dbReference>